<organism evidence="9 10">
    <name type="scientific">Orchesella cincta</name>
    <name type="common">Springtail</name>
    <name type="synonym">Podura cincta</name>
    <dbReference type="NCBI Taxonomy" id="48709"/>
    <lineage>
        <taxon>Eukaryota</taxon>
        <taxon>Metazoa</taxon>
        <taxon>Ecdysozoa</taxon>
        <taxon>Arthropoda</taxon>
        <taxon>Hexapoda</taxon>
        <taxon>Collembola</taxon>
        <taxon>Entomobryomorpha</taxon>
        <taxon>Entomobryoidea</taxon>
        <taxon>Orchesellidae</taxon>
        <taxon>Orchesellinae</taxon>
        <taxon>Orchesella</taxon>
    </lineage>
</organism>
<keyword evidence="7" id="KW-0732">Signal</keyword>
<dbReference type="STRING" id="48709.A0A1D2MQN4"/>
<evidence type="ECO:0000256" key="6">
    <source>
        <dbReference type="ARBA" id="ARBA00023004"/>
    </source>
</evidence>
<comment type="caution">
    <text evidence="9">The sequence shown here is derived from an EMBL/GenBank/DDBJ whole genome shotgun (WGS) entry which is preliminary data.</text>
</comment>
<evidence type="ECO:0000256" key="1">
    <source>
        <dbReference type="ARBA" id="ARBA00001961"/>
    </source>
</evidence>
<evidence type="ECO:0000256" key="4">
    <source>
        <dbReference type="ARBA" id="ARBA00022964"/>
    </source>
</evidence>
<name>A0A1D2MQN4_ORCCI</name>
<dbReference type="GO" id="GO:0004656">
    <property type="term" value="F:procollagen-proline 4-dioxygenase activity"/>
    <property type="evidence" value="ECO:0007669"/>
    <property type="project" value="TreeGrafter"/>
</dbReference>
<evidence type="ECO:0000313" key="10">
    <source>
        <dbReference type="Proteomes" id="UP000094527"/>
    </source>
</evidence>
<reference evidence="9 10" key="1">
    <citation type="journal article" date="2016" name="Genome Biol. Evol.">
        <title>Gene Family Evolution Reflects Adaptation to Soil Environmental Stressors in the Genome of the Collembolan Orchesella cincta.</title>
        <authorList>
            <person name="Faddeeva-Vakhrusheva A."/>
            <person name="Derks M.F."/>
            <person name="Anvar S.Y."/>
            <person name="Agamennone V."/>
            <person name="Suring W."/>
            <person name="Smit S."/>
            <person name="van Straalen N.M."/>
            <person name="Roelofs D."/>
        </authorList>
    </citation>
    <scope>NUCLEOTIDE SEQUENCE [LARGE SCALE GENOMIC DNA]</scope>
    <source>
        <tissue evidence="9">Mixed pool</tissue>
    </source>
</reference>
<evidence type="ECO:0000256" key="5">
    <source>
        <dbReference type="ARBA" id="ARBA00023002"/>
    </source>
</evidence>
<dbReference type="PANTHER" id="PTHR10869:SF244">
    <property type="entry name" value="PROLYL 4-HYDROXYLASE SUBUNIT ALPHA-2"/>
    <property type="match status" value="1"/>
</dbReference>
<dbReference type="Gene3D" id="2.60.120.620">
    <property type="entry name" value="q2cbj1_9rhob like domain"/>
    <property type="match status" value="1"/>
</dbReference>
<keyword evidence="6" id="KW-0408">Iron</keyword>
<dbReference type="GO" id="GO:0005506">
    <property type="term" value="F:iron ion binding"/>
    <property type="evidence" value="ECO:0007669"/>
    <property type="project" value="InterPro"/>
</dbReference>
<accession>A0A1D2MQN4</accession>
<proteinExistence type="predicted"/>
<feature type="chain" id="PRO_5008904395" evidence="7">
    <location>
        <begin position="22"/>
        <end position="592"/>
    </location>
</feature>
<dbReference type="InterPro" id="IPR006620">
    <property type="entry name" value="Pro_4_hyd_alph"/>
</dbReference>
<dbReference type="Gene3D" id="1.25.40.10">
    <property type="entry name" value="Tetratricopeptide repeat domain"/>
    <property type="match status" value="1"/>
</dbReference>
<comment type="cofactor">
    <cofactor evidence="1">
        <name>L-ascorbate</name>
        <dbReference type="ChEBI" id="CHEBI:38290"/>
    </cofactor>
</comment>
<keyword evidence="10" id="KW-1185">Reference proteome</keyword>
<evidence type="ECO:0000256" key="7">
    <source>
        <dbReference type="SAM" id="SignalP"/>
    </source>
</evidence>
<dbReference type="AlphaFoldDB" id="A0A1D2MQN4"/>
<evidence type="ECO:0000313" key="9">
    <source>
        <dbReference type="EMBL" id="ODM95306.1"/>
    </source>
</evidence>
<dbReference type="InterPro" id="IPR011990">
    <property type="entry name" value="TPR-like_helical_dom_sf"/>
</dbReference>
<dbReference type="OrthoDB" id="420380at2759"/>
<keyword evidence="5" id="KW-0560">Oxidoreductase</keyword>
<dbReference type="InterPro" id="IPR045054">
    <property type="entry name" value="P4HA-like"/>
</dbReference>
<keyword evidence="4" id="KW-0223">Dioxygenase</keyword>
<protein>
    <submittedName>
        <fullName evidence="9">Prolyl 4-hydroxylase subunit alpha-2</fullName>
    </submittedName>
</protein>
<dbReference type="Pfam" id="PF13640">
    <property type="entry name" value="2OG-FeII_Oxy_3"/>
    <property type="match status" value="1"/>
</dbReference>
<dbReference type="Proteomes" id="UP000094527">
    <property type="component" value="Unassembled WGS sequence"/>
</dbReference>
<dbReference type="InterPro" id="IPR044862">
    <property type="entry name" value="Pro_4_hyd_alph_FE2OG_OXY"/>
</dbReference>
<dbReference type="PANTHER" id="PTHR10869">
    <property type="entry name" value="PROLYL 4-HYDROXYLASE ALPHA SUBUNIT"/>
    <property type="match status" value="1"/>
</dbReference>
<evidence type="ECO:0000256" key="2">
    <source>
        <dbReference type="ARBA" id="ARBA00022723"/>
    </source>
</evidence>
<evidence type="ECO:0000256" key="3">
    <source>
        <dbReference type="ARBA" id="ARBA00022896"/>
    </source>
</evidence>
<feature type="domain" description="Prolyl 4-hydroxylase alpha subunit" evidence="8">
    <location>
        <begin position="414"/>
        <end position="592"/>
    </location>
</feature>
<keyword evidence="3" id="KW-0847">Vitamin C</keyword>
<evidence type="ECO:0000259" key="8">
    <source>
        <dbReference type="SMART" id="SM00702"/>
    </source>
</evidence>
<dbReference type="GO" id="GO:0005783">
    <property type="term" value="C:endoplasmic reticulum"/>
    <property type="evidence" value="ECO:0007669"/>
    <property type="project" value="TreeGrafter"/>
</dbReference>
<feature type="signal peptide" evidence="7">
    <location>
        <begin position="1"/>
        <end position="21"/>
    </location>
</feature>
<gene>
    <name evidence="9" type="ORF">Ocin01_11378</name>
</gene>
<dbReference type="EMBL" id="LJIJ01000687">
    <property type="protein sequence ID" value="ODM95306.1"/>
    <property type="molecule type" value="Genomic_DNA"/>
</dbReference>
<keyword evidence="2" id="KW-0479">Metal-binding</keyword>
<dbReference type="GO" id="GO:0031418">
    <property type="term" value="F:L-ascorbic acid binding"/>
    <property type="evidence" value="ECO:0007669"/>
    <property type="project" value="UniProtKB-KW"/>
</dbReference>
<sequence length="592" mass="67691">MGTLWYHCYLLNFLLFVYTTGNETSYSSDVVEAKPPAHLLFEIIPDRKPRFLYGSLHTLNRLANLSQKEEQLVAVLGKRLELVENEIKLISSYLEDYQESTRKAMEGLVDPTQNNPEGRGKVIGSSAVLAHRMTCRYTSILEKLQGLLSSETYLENQQNVDEFLELKHFKELRKLEESEMLEIFNPPLINFGKMGVNPNVDKSSMKQKEAQELPMWPKWMDKYMSDLSFIHIHEIYGYNPADICVGLDIDTKHGSSLNAKQCAEIGALALSRQCFYVSIEWLEQAKSLLLLKNSKDTSVPVDLVSSLLNIAIKEVHNIGMENETVSDYMDFYINPTYESESKKDRLRMRRYVYSNPDGKNDEDIESMTRFWGLCSGATFQTPQEQSTLKCFYDTKKHPYLYINPLKTEVLSESPPVVQFYDVLSNETMEKIKAVAAPRLQLSQIVGTIDMEMVTKHRTSAGTYLLYQDVPKLYDHSEIVSGLKLKLASEMGQVVEYTYGRYYNYHTDAFEDEEETLEQMEEVGDRVATLLYYIEIAEFGGNTPFCAAGVNARPVRGSAILWYNLYRNGTVRQDVDHGACPVVHGHKMSKTIS</sequence>
<dbReference type="SMART" id="SM00702">
    <property type="entry name" value="P4Hc"/>
    <property type="match status" value="1"/>
</dbReference>